<dbReference type="PANTHER" id="PTHR11851:SF224">
    <property type="entry name" value="PROCESSING PROTEASE"/>
    <property type="match status" value="1"/>
</dbReference>
<keyword evidence="4" id="KW-1185">Reference proteome</keyword>
<gene>
    <name evidence="3" type="ORF">IQ235_09810</name>
</gene>
<dbReference type="SUPFAM" id="SSF63411">
    <property type="entry name" value="LuxS/MPP-like metallohydrolase"/>
    <property type="match status" value="2"/>
</dbReference>
<organism evidence="3 4">
    <name type="scientific">Zarconia navalis LEGE 11467</name>
    <dbReference type="NCBI Taxonomy" id="1828826"/>
    <lineage>
        <taxon>Bacteria</taxon>
        <taxon>Bacillati</taxon>
        <taxon>Cyanobacteriota</taxon>
        <taxon>Cyanophyceae</taxon>
        <taxon>Oscillatoriophycideae</taxon>
        <taxon>Oscillatoriales</taxon>
        <taxon>Oscillatoriales incertae sedis</taxon>
        <taxon>Zarconia</taxon>
        <taxon>Zarconia navalis</taxon>
    </lineage>
</organism>
<dbReference type="AlphaFoldDB" id="A0A928VXG2"/>
<sequence length="431" mass="47293">MTSIARPTSSVRKTTLNNGIAVIAVENPTADIMAARIFFGAGSRREKPDRAGVAHLLATVMTKGTETRSSMEIAEQVESMGASLGTDTAADYFVLGLKTVSEDFAQILALAAEILQRPTFPESEVKLEQRLTLQAIRSQKEQPMSIAFAQLRQSMYAEHPYARSSLGTEASVSELTRDDLLDYHQTYFRPDNMAIGVSGCLNSSEAIAQIEKVFGDWQAPEIPLPPEELPSIASQPGCQITTQETQQSIVMLGYLGPSVSMGEFFDGVSTDYASLKLLDTYLGNGLSSRLFVELREKRGLAYDVSAFFPTRLDRSNFVTYMGTAPSNTQIALEGLRAEVERLRVTPLTPEELQASKNKLLGQYALGKQTNAQLAQIYGWYEMMGLGVEFDDRFPEAIAALTSQIALETAQRYFLEPYISLVGPEKFVSAIA</sequence>
<evidence type="ECO:0000259" key="2">
    <source>
        <dbReference type="Pfam" id="PF05193"/>
    </source>
</evidence>
<dbReference type="EMBL" id="JADEXN010000148">
    <property type="protein sequence ID" value="MBE9041073.1"/>
    <property type="molecule type" value="Genomic_DNA"/>
</dbReference>
<protein>
    <submittedName>
        <fullName evidence="3">Insulinase family protein</fullName>
    </submittedName>
</protein>
<dbReference type="Proteomes" id="UP000621799">
    <property type="component" value="Unassembled WGS sequence"/>
</dbReference>
<dbReference type="InterPro" id="IPR007863">
    <property type="entry name" value="Peptidase_M16_C"/>
</dbReference>
<reference evidence="3" key="1">
    <citation type="submission" date="2020-10" db="EMBL/GenBank/DDBJ databases">
        <authorList>
            <person name="Castelo-Branco R."/>
            <person name="Eusebio N."/>
            <person name="Adriana R."/>
            <person name="Vieira A."/>
            <person name="Brugerolle De Fraissinette N."/>
            <person name="Rezende De Castro R."/>
            <person name="Schneider M.P."/>
            <person name="Vasconcelos V."/>
            <person name="Leao P.N."/>
        </authorList>
    </citation>
    <scope>NUCLEOTIDE SEQUENCE</scope>
    <source>
        <strain evidence="3">LEGE 11467</strain>
    </source>
</reference>
<dbReference type="Pfam" id="PF05193">
    <property type="entry name" value="Peptidase_M16_C"/>
    <property type="match status" value="1"/>
</dbReference>
<evidence type="ECO:0000313" key="4">
    <source>
        <dbReference type="Proteomes" id="UP000621799"/>
    </source>
</evidence>
<dbReference type="GO" id="GO:0046872">
    <property type="term" value="F:metal ion binding"/>
    <property type="evidence" value="ECO:0007669"/>
    <property type="project" value="InterPro"/>
</dbReference>
<dbReference type="Pfam" id="PF00675">
    <property type="entry name" value="Peptidase_M16"/>
    <property type="match status" value="1"/>
</dbReference>
<feature type="domain" description="Peptidase M16 N-terminal" evidence="1">
    <location>
        <begin position="22"/>
        <end position="168"/>
    </location>
</feature>
<dbReference type="PANTHER" id="PTHR11851">
    <property type="entry name" value="METALLOPROTEASE"/>
    <property type="match status" value="1"/>
</dbReference>
<dbReference type="InterPro" id="IPR050361">
    <property type="entry name" value="MPP/UQCRC_Complex"/>
</dbReference>
<feature type="domain" description="Peptidase M16 C-terminal" evidence="2">
    <location>
        <begin position="175"/>
        <end position="359"/>
    </location>
</feature>
<dbReference type="InterPro" id="IPR011249">
    <property type="entry name" value="Metalloenz_LuxS/M16"/>
</dbReference>
<evidence type="ECO:0000313" key="3">
    <source>
        <dbReference type="EMBL" id="MBE9041073.1"/>
    </source>
</evidence>
<dbReference type="RefSeq" id="WP_264321303.1">
    <property type="nucleotide sequence ID" value="NZ_JADEXN010000148.1"/>
</dbReference>
<accession>A0A928VXG2</accession>
<name>A0A928VXG2_9CYAN</name>
<dbReference type="Gene3D" id="3.30.830.10">
    <property type="entry name" value="Metalloenzyme, LuxS/M16 peptidase-like"/>
    <property type="match status" value="2"/>
</dbReference>
<proteinExistence type="predicted"/>
<dbReference type="InterPro" id="IPR011765">
    <property type="entry name" value="Pept_M16_N"/>
</dbReference>
<evidence type="ECO:0000259" key="1">
    <source>
        <dbReference type="Pfam" id="PF00675"/>
    </source>
</evidence>
<comment type="caution">
    <text evidence="3">The sequence shown here is derived from an EMBL/GenBank/DDBJ whole genome shotgun (WGS) entry which is preliminary data.</text>
</comment>